<dbReference type="AlphaFoldDB" id="A0AAD9WYQ2"/>
<evidence type="ECO:0000313" key="1">
    <source>
        <dbReference type="EMBL" id="KAK2648196.1"/>
    </source>
</evidence>
<proteinExistence type="predicted"/>
<evidence type="ECO:0000313" key="2">
    <source>
        <dbReference type="Proteomes" id="UP001280121"/>
    </source>
</evidence>
<accession>A0AAD9WYQ2</accession>
<name>A0AAD9WYQ2_9ROSI</name>
<comment type="caution">
    <text evidence="1">The sequence shown here is derived from an EMBL/GenBank/DDBJ whole genome shotgun (WGS) entry which is preliminary data.</text>
</comment>
<reference evidence="1" key="1">
    <citation type="journal article" date="2023" name="Plant J.">
        <title>Genome sequences and population genomics provide insights into the demographic history, inbreeding, and mutation load of two 'living fossil' tree species of Dipteronia.</title>
        <authorList>
            <person name="Feng Y."/>
            <person name="Comes H.P."/>
            <person name="Chen J."/>
            <person name="Zhu S."/>
            <person name="Lu R."/>
            <person name="Zhang X."/>
            <person name="Li P."/>
            <person name="Qiu J."/>
            <person name="Olsen K.M."/>
            <person name="Qiu Y."/>
        </authorList>
    </citation>
    <scope>NUCLEOTIDE SEQUENCE</scope>
    <source>
        <strain evidence="1">KIB01</strain>
    </source>
</reference>
<protein>
    <submittedName>
        <fullName evidence="1">Uncharacterized protein</fullName>
    </submittedName>
</protein>
<dbReference type="EMBL" id="JANJYI010000005">
    <property type="protein sequence ID" value="KAK2648196.1"/>
    <property type="molecule type" value="Genomic_DNA"/>
</dbReference>
<organism evidence="1 2">
    <name type="scientific">Dipteronia dyeriana</name>
    <dbReference type="NCBI Taxonomy" id="168575"/>
    <lineage>
        <taxon>Eukaryota</taxon>
        <taxon>Viridiplantae</taxon>
        <taxon>Streptophyta</taxon>
        <taxon>Embryophyta</taxon>
        <taxon>Tracheophyta</taxon>
        <taxon>Spermatophyta</taxon>
        <taxon>Magnoliopsida</taxon>
        <taxon>eudicotyledons</taxon>
        <taxon>Gunneridae</taxon>
        <taxon>Pentapetalae</taxon>
        <taxon>rosids</taxon>
        <taxon>malvids</taxon>
        <taxon>Sapindales</taxon>
        <taxon>Sapindaceae</taxon>
        <taxon>Hippocastanoideae</taxon>
        <taxon>Acereae</taxon>
        <taxon>Dipteronia</taxon>
    </lineage>
</organism>
<keyword evidence="2" id="KW-1185">Reference proteome</keyword>
<sequence>MCTLSWWCRIVQKLSEEQKDVVRALGFGYLLAFDCGRSNVFGRVVGIPDHGEHISILGDVPNKDFWESKFAITSCSIFLKDIEHSLEEMSTPDDEFKILIEDCFNQAAPSGGQNHTATHVATGHGNQEPGIGNDAHIQGITDVL</sequence>
<dbReference type="Proteomes" id="UP001280121">
    <property type="component" value="Unassembled WGS sequence"/>
</dbReference>
<gene>
    <name evidence="1" type="ORF">Ddye_015685</name>
</gene>